<sequence>MISTTTLRPATAAAAYICHRCITRQLVRHRRRPQLRFQSTDAGGASSPAITRLPGGLLRRAQQLSKEHAELERKLSDDYNKRTATRVGQLTGVSRALKDYEDALNNLKELHELVTDRTLDADLRAEAASDITATEDSLSTLSAALTRALVPPHPFAHLPALLEVRPGTGGSEASLFANDLLKMYTTYCTLRGWPVSMVSHTPTTEGGDGITEAIFSVDVPGAYDTLRGEAGVHRVQRVPATEKQGRTHTSTATVMVLPSFESMEPGEGEEDPDSIIDMKDVRIDIMRARGAGGQHVNTTDSAVRMTHLPTGLVAAIQDSRSQHKNREKCLLVLKSRVAAVRRAEREAEELALRRGVAKVNAGRADKLRTYNYIQNRITDHRCGFSLHDLPSCMEGITLGTLMEQVRKWQMERDVENLDPDA</sequence>
<keyword evidence="4" id="KW-0175">Coiled coil</keyword>
<evidence type="ECO:0000256" key="2">
    <source>
        <dbReference type="ARBA" id="ARBA00022481"/>
    </source>
</evidence>
<comment type="similarity">
    <text evidence="1">Belongs to the prokaryotic/mitochondrial release factor family.</text>
</comment>
<dbReference type="Gene3D" id="6.10.140.1950">
    <property type="match status" value="1"/>
</dbReference>
<dbReference type="AlphaFoldDB" id="A0A3N4KCC5"/>
<gene>
    <name evidence="6" type="ORF">P167DRAFT_578514</name>
</gene>
<reference evidence="6 7" key="1">
    <citation type="journal article" date="2018" name="Nat. Ecol. Evol.">
        <title>Pezizomycetes genomes reveal the molecular basis of ectomycorrhizal truffle lifestyle.</title>
        <authorList>
            <person name="Murat C."/>
            <person name="Payen T."/>
            <person name="Noel B."/>
            <person name="Kuo A."/>
            <person name="Morin E."/>
            <person name="Chen J."/>
            <person name="Kohler A."/>
            <person name="Krizsan K."/>
            <person name="Balestrini R."/>
            <person name="Da Silva C."/>
            <person name="Montanini B."/>
            <person name="Hainaut M."/>
            <person name="Levati E."/>
            <person name="Barry K.W."/>
            <person name="Belfiori B."/>
            <person name="Cichocki N."/>
            <person name="Clum A."/>
            <person name="Dockter R.B."/>
            <person name="Fauchery L."/>
            <person name="Guy J."/>
            <person name="Iotti M."/>
            <person name="Le Tacon F."/>
            <person name="Lindquist E.A."/>
            <person name="Lipzen A."/>
            <person name="Malagnac F."/>
            <person name="Mello A."/>
            <person name="Molinier V."/>
            <person name="Miyauchi S."/>
            <person name="Poulain J."/>
            <person name="Riccioni C."/>
            <person name="Rubini A."/>
            <person name="Sitrit Y."/>
            <person name="Splivallo R."/>
            <person name="Traeger S."/>
            <person name="Wang M."/>
            <person name="Zifcakova L."/>
            <person name="Wipf D."/>
            <person name="Zambonelli A."/>
            <person name="Paolocci F."/>
            <person name="Nowrousian M."/>
            <person name="Ottonello S."/>
            <person name="Baldrian P."/>
            <person name="Spatafora J.W."/>
            <person name="Henrissat B."/>
            <person name="Nagy L.G."/>
            <person name="Aury J.M."/>
            <person name="Wincker P."/>
            <person name="Grigoriev I.V."/>
            <person name="Bonfante P."/>
            <person name="Martin F.M."/>
        </authorList>
    </citation>
    <scope>NUCLEOTIDE SEQUENCE [LARGE SCALE GENOMIC DNA]</scope>
    <source>
        <strain evidence="6 7">CCBAS932</strain>
    </source>
</reference>
<name>A0A3N4KCC5_9PEZI</name>
<feature type="domain" description="Prokaryotic-type class I peptide chain release factors" evidence="5">
    <location>
        <begin position="287"/>
        <end position="303"/>
    </location>
</feature>
<dbReference type="InParanoid" id="A0A3N4KCC5"/>
<dbReference type="PROSITE" id="PS00745">
    <property type="entry name" value="RF_PROK_I"/>
    <property type="match status" value="1"/>
</dbReference>
<feature type="coiled-coil region" evidence="4">
    <location>
        <begin position="61"/>
        <end position="117"/>
    </location>
</feature>
<keyword evidence="3" id="KW-0648">Protein biosynthesis</keyword>
<keyword evidence="7" id="KW-1185">Reference proteome</keyword>
<dbReference type="InterPro" id="IPR005139">
    <property type="entry name" value="PCRF"/>
</dbReference>
<evidence type="ECO:0000313" key="6">
    <source>
        <dbReference type="EMBL" id="RPB08147.1"/>
    </source>
</evidence>
<dbReference type="GO" id="GO:0032543">
    <property type="term" value="P:mitochondrial translation"/>
    <property type="evidence" value="ECO:0007669"/>
    <property type="project" value="UniProtKB-ARBA"/>
</dbReference>
<dbReference type="Gene3D" id="3.30.160.20">
    <property type="match status" value="1"/>
</dbReference>
<dbReference type="PANTHER" id="PTHR43804">
    <property type="entry name" value="LD18447P"/>
    <property type="match status" value="1"/>
</dbReference>
<dbReference type="InterPro" id="IPR000352">
    <property type="entry name" value="Pep_chain_release_fac_I"/>
</dbReference>
<dbReference type="InterPro" id="IPR050057">
    <property type="entry name" value="Prokaryotic/Mito_RF"/>
</dbReference>
<evidence type="ECO:0000256" key="1">
    <source>
        <dbReference type="ARBA" id="ARBA00010835"/>
    </source>
</evidence>
<protein>
    <submittedName>
        <fullName evidence="6">Release factor</fullName>
    </submittedName>
</protein>
<evidence type="ECO:0000256" key="3">
    <source>
        <dbReference type="ARBA" id="ARBA00022917"/>
    </source>
</evidence>
<dbReference type="PANTHER" id="PTHR43804:SF7">
    <property type="entry name" value="LD18447P"/>
    <property type="match status" value="1"/>
</dbReference>
<evidence type="ECO:0000256" key="4">
    <source>
        <dbReference type="SAM" id="Coils"/>
    </source>
</evidence>
<dbReference type="Proteomes" id="UP000277580">
    <property type="component" value="Unassembled WGS sequence"/>
</dbReference>
<dbReference type="FunFam" id="3.30.160.20:FF:000004">
    <property type="entry name" value="Peptide chain release factor 1"/>
    <property type="match status" value="1"/>
</dbReference>
<proteinExistence type="inferred from homology"/>
<evidence type="ECO:0000259" key="5">
    <source>
        <dbReference type="PROSITE" id="PS00745"/>
    </source>
</evidence>
<dbReference type="STRING" id="1392247.A0A3N4KCC5"/>
<dbReference type="EMBL" id="ML119167">
    <property type="protein sequence ID" value="RPB08147.1"/>
    <property type="molecule type" value="Genomic_DNA"/>
</dbReference>
<dbReference type="Gene3D" id="3.30.70.1660">
    <property type="match status" value="1"/>
</dbReference>
<dbReference type="GO" id="GO:0005739">
    <property type="term" value="C:mitochondrion"/>
    <property type="evidence" value="ECO:0007669"/>
    <property type="project" value="UniProtKB-ARBA"/>
</dbReference>
<organism evidence="6 7">
    <name type="scientific">Morchella conica CCBAS932</name>
    <dbReference type="NCBI Taxonomy" id="1392247"/>
    <lineage>
        <taxon>Eukaryota</taxon>
        <taxon>Fungi</taxon>
        <taxon>Dikarya</taxon>
        <taxon>Ascomycota</taxon>
        <taxon>Pezizomycotina</taxon>
        <taxon>Pezizomycetes</taxon>
        <taxon>Pezizales</taxon>
        <taxon>Morchellaceae</taxon>
        <taxon>Morchella</taxon>
    </lineage>
</organism>
<dbReference type="Pfam" id="PF00472">
    <property type="entry name" value="RF-1"/>
    <property type="match status" value="1"/>
</dbReference>
<dbReference type="Pfam" id="PF03462">
    <property type="entry name" value="PCRF"/>
    <property type="match status" value="1"/>
</dbReference>
<dbReference type="SMART" id="SM00937">
    <property type="entry name" value="PCRF"/>
    <property type="match status" value="1"/>
</dbReference>
<dbReference type="InterPro" id="IPR045853">
    <property type="entry name" value="Pep_chain_release_fac_I_sf"/>
</dbReference>
<dbReference type="SUPFAM" id="SSF75620">
    <property type="entry name" value="Release factor"/>
    <property type="match status" value="1"/>
</dbReference>
<dbReference type="FunCoup" id="A0A3N4KCC5">
    <property type="interactions" value="696"/>
</dbReference>
<dbReference type="GO" id="GO:0003747">
    <property type="term" value="F:translation release factor activity"/>
    <property type="evidence" value="ECO:0007669"/>
    <property type="project" value="InterPro"/>
</dbReference>
<evidence type="ECO:0000313" key="7">
    <source>
        <dbReference type="Proteomes" id="UP000277580"/>
    </source>
</evidence>
<accession>A0A3N4KCC5</accession>
<dbReference type="OrthoDB" id="2019491at2759"/>
<keyword evidence="2" id="KW-0488">Methylation</keyword>